<dbReference type="OrthoDB" id="8068875at2759"/>
<evidence type="ECO:0000313" key="1">
    <source>
        <dbReference type="EMBL" id="KAG9396799.1"/>
    </source>
</evidence>
<reference evidence="1" key="1">
    <citation type="submission" date="2021-05" db="EMBL/GenBank/DDBJ databases">
        <title>A free-living protist that lacks canonical eukaryotic 1 DNA replication and segregation systems.</title>
        <authorList>
            <person name="Salas-Leiva D.E."/>
            <person name="Tromer E.C."/>
            <person name="Curtis B.A."/>
            <person name="Jerlstrom-Hultqvist J."/>
            <person name="Kolisko M."/>
            <person name="Yi Z."/>
            <person name="Salas-Leiva J.S."/>
            <person name="Gallot-Lavallee L."/>
            <person name="Kops G.J.P.L."/>
            <person name="Archibald J.M."/>
            <person name="Simpson A.G.B."/>
            <person name="Roger A.J."/>
        </authorList>
    </citation>
    <scope>NUCLEOTIDE SEQUENCE</scope>
    <source>
        <strain evidence="1">BICM</strain>
    </source>
</reference>
<dbReference type="SUPFAM" id="SSF50985">
    <property type="entry name" value="RCC1/BLIP-II"/>
    <property type="match status" value="1"/>
</dbReference>
<organism evidence="1 2">
    <name type="scientific">Carpediemonas membranifera</name>
    <dbReference type="NCBI Taxonomy" id="201153"/>
    <lineage>
        <taxon>Eukaryota</taxon>
        <taxon>Metamonada</taxon>
        <taxon>Carpediemonas-like organisms</taxon>
        <taxon>Carpediemonas</taxon>
    </lineage>
</organism>
<keyword evidence="2" id="KW-1185">Reference proteome</keyword>
<dbReference type="Gene3D" id="2.130.10.30">
    <property type="entry name" value="Regulator of chromosome condensation 1/beta-lactamase-inhibitor protein II"/>
    <property type="match status" value="1"/>
</dbReference>
<protein>
    <submittedName>
        <fullName evidence="1">Putative chromatin binding protein</fullName>
    </submittedName>
</protein>
<evidence type="ECO:0000313" key="2">
    <source>
        <dbReference type="Proteomes" id="UP000717585"/>
    </source>
</evidence>
<proteinExistence type="predicted"/>
<sequence length="530" mass="58195">MNDRDALKEQLKTAFIHTKLLSSQLGGNLPSLVQNAFYREFNCPMNIHHDELHRESSVDDLASILANLGPLSNATAANLIDHARARIPGIPPTSARTRAVRRALDHNQLHTQFYTTIWAILMEADADPDLTDSADRCESPRMEKRYPAHAKCLWFLCKRFFSALTVAEADGRRQSLGSPNQPVHFALFSGRLFARGWNKGSETGVLSVVPVIRSYRRVGVPFVEDHVGSGSNSFIITPKGTYLWGKNEYGELGLGHRNPMLPARMMCPRSPAVAEIRVLMRPWHIHDAVPQALVLRRCGVLNTTAGLIVAGMNDEGQLGLPVDEDKPCVQDFTEIDLPHRMRGARLLIPSPEAERFGVRFGSTVFLPGPNDCGQAGQGHVQRVESFMEVPFDVTWAWLMPKTTVFLTRGRMVLAGRVTPELSPFTPVVEGQNCVTPTTMALPIDTSAAAISDGFICLVRGRTSSGVLVTSDGPVAWTHPAPVTHVIYNTLAGYFLETEGEWTQITAGELMGAELPALDRNLDVSLVPVGV</sequence>
<dbReference type="AlphaFoldDB" id="A0A8J6B953"/>
<accession>A0A8J6B953</accession>
<dbReference type="EMBL" id="JAHDYR010000005">
    <property type="protein sequence ID" value="KAG9396799.1"/>
    <property type="molecule type" value="Genomic_DNA"/>
</dbReference>
<name>A0A8J6B953_9EUKA</name>
<dbReference type="Proteomes" id="UP000717585">
    <property type="component" value="Unassembled WGS sequence"/>
</dbReference>
<dbReference type="InterPro" id="IPR009091">
    <property type="entry name" value="RCC1/BLIP-II"/>
</dbReference>
<comment type="caution">
    <text evidence="1">The sequence shown here is derived from an EMBL/GenBank/DDBJ whole genome shotgun (WGS) entry which is preliminary data.</text>
</comment>
<gene>
    <name evidence="1" type="ORF">J8273_1842</name>
</gene>